<dbReference type="Pfam" id="PF03185">
    <property type="entry name" value="CaKB"/>
    <property type="match status" value="1"/>
</dbReference>
<keyword evidence="4 9" id="KW-1133">Transmembrane helix</keyword>
<evidence type="ECO:0000256" key="3">
    <source>
        <dbReference type="ARBA" id="ARBA00022692"/>
    </source>
</evidence>
<dbReference type="GeneTree" id="ENSGT00950000183039"/>
<evidence type="ECO:0000313" key="11">
    <source>
        <dbReference type="Proteomes" id="UP000694569"/>
    </source>
</evidence>
<dbReference type="GO" id="GO:0008076">
    <property type="term" value="C:voltage-gated potassium channel complex"/>
    <property type="evidence" value="ECO:0007669"/>
    <property type="project" value="TreeGrafter"/>
</dbReference>
<evidence type="ECO:0000256" key="9">
    <source>
        <dbReference type="SAM" id="Phobius"/>
    </source>
</evidence>
<dbReference type="AlphaFoldDB" id="A0A8C5PU74"/>
<evidence type="ECO:0000256" key="8">
    <source>
        <dbReference type="ARBA" id="ARBA00023303"/>
    </source>
</evidence>
<evidence type="ECO:0000256" key="2">
    <source>
        <dbReference type="ARBA" id="ARBA00022448"/>
    </source>
</evidence>
<feature type="transmembrane region" description="Helical" evidence="9">
    <location>
        <begin position="20"/>
        <end position="43"/>
    </location>
</feature>
<sequence length="196" mass="22762">MMEKKHVKAHKRGETRALCLGYGMIFCSIMMYILLAFTAIPLYSKSVWTEKSTCNVSHITFKDNFPCTYTSNTECEKTSEYPCLVVQVHLNSSLSAFMLYETEETPEINEECTYIPKCVKNYTEARKDVDKIQKNFKKSESFGCYYDPQRKNKSIILRRKFGPKDLLSCFLWPTLMFSLGLCTVSMVKLSQFFSRV</sequence>
<dbReference type="PANTHER" id="PTHR10258">
    <property type="entry name" value="CALCIUM-ACTIVATED POTASSIUM CHANNEL SUBUNIT BETA"/>
    <property type="match status" value="1"/>
</dbReference>
<evidence type="ECO:0000256" key="6">
    <source>
        <dbReference type="ARBA" id="ARBA00023136"/>
    </source>
</evidence>
<feature type="transmembrane region" description="Helical" evidence="9">
    <location>
        <begin position="170"/>
        <end position="189"/>
    </location>
</feature>
<keyword evidence="6 9" id="KW-0472">Membrane</keyword>
<keyword evidence="11" id="KW-1185">Reference proteome</keyword>
<dbReference type="PANTHER" id="PTHR10258:SF13">
    <property type="entry name" value="CALCIUM-ACTIVATED POTASSIUM CHANNEL SUBUNIT BETA-1"/>
    <property type="match status" value="1"/>
</dbReference>
<reference evidence="10" key="1">
    <citation type="submission" date="2025-08" db="UniProtKB">
        <authorList>
            <consortium name="Ensembl"/>
        </authorList>
    </citation>
    <scope>IDENTIFICATION</scope>
</reference>
<name>A0A8C5PU74_9ANUR</name>
<dbReference type="GO" id="GO:0015269">
    <property type="term" value="F:calcium-activated potassium channel activity"/>
    <property type="evidence" value="ECO:0007669"/>
    <property type="project" value="InterPro"/>
</dbReference>
<evidence type="ECO:0000256" key="4">
    <source>
        <dbReference type="ARBA" id="ARBA00022989"/>
    </source>
</evidence>
<proteinExistence type="predicted"/>
<dbReference type="GO" id="GO:0005513">
    <property type="term" value="P:detection of calcium ion"/>
    <property type="evidence" value="ECO:0007669"/>
    <property type="project" value="TreeGrafter"/>
</dbReference>
<reference evidence="10" key="2">
    <citation type="submission" date="2025-09" db="UniProtKB">
        <authorList>
            <consortium name="Ensembl"/>
        </authorList>
    </citation>
    <scope>IDENTIFICATION</scope>
</reference>
<keyword evidence="2" id="KW-0813">Transport</keyword>
<dbReference type="Proteomes" id="UP000694569">
    <property type="component" value="Unplaced"/>
</dbReference>
<comment type="subcellular location">
    <subcellularLocation>
        <location evidence="1">Membrane</location>
        <topology evidence="1">Multi-pass membrane protein</topology>
    </subcellularLocation>
</comment>
<accession>A0A8C5PU74</accession>
<dbReference type="PRINTS" id="PR01450">
    <property type="entry name" value="BKCHANNELB"/>
</dbReference>
<keyword evidence="3 9" id="KW-0812">Transmembrane</keyword>
<evidence type="ECO:0000256" key="1">
    <source>
        <dbReference type="ARBA" id="ARBA00004141"/>
    </source>
</evidence>
<protein>
    <submittedName>
        <fullName evidence="10">Uncharacterized protein</fullName>
    </submittedName>
</protein>
<evidence type="ECO:0000313" key="10">
    <source>
        <dbReference type="Ensembl" id="ENSLLEP00000027998.1"/>
    </source>
</evidence>
<evidence type="ECO:0000256" key="7">
    <source>
        <dbReference type="ARBA" id="ARBA00023180"/>
    </source>
</evidence>
<keyword evidence="5" id="KW-0406">Ion transport</keyword>
<organism evidence="10 11">
    <name type="scientific">Leptobrachium leishanense</name>
    <name type="common">Leishan spiny toad</name>
    <dbReference type="NCBI Taxonomy" id="445787"/>
    <lineage>
        <taxon>Eukaryota</taxon>
        <taxon>Metazoa</taxon>
        <taxon>Chordata</taxon>
        <taxon>Craniata</taxon>
        <taxon>Vertebrata</taxon>
        <taxon>Euteleostomi</taxon>
        <taxon>Amphibia</taxon>
        <taxon>Batrachia</taxon>
        <taxon>Anura</taxon>
        <taxon>Pelobatoidea</taxon>
        <taxon>Megophryidae</taxon>
        <taxon>Leptobrachium</taxon>
    </lineage>
</organism>
<dbReference type="InterPro" id="IPR003930">
    <property type="entry name" value="K_chnl_Ca-activ_BK_bsu"/>
</dbReference>
<dbReference type="Ensembl" id="ENSLLET00000029092.1">
    <property type="protein sequence ID" value="ENSLLEP00000027998.1"/>
    <property type="gene ID" value="ENSLLEG00000017792.1"/>
</dbReference>
<evidence type="ECO:0000256" key="5">
    <source>
        <dbReference type="ARBA" id="ARBA00023065"/>
    </source>
</evidence>
<dbReference type="OrthoDB" id="5962477at2759"/>
<dbReference type="GO" id="GO:0015459">
    <property type="term" value="F:potassium channel regulator activity"/>
    <property type="evidence" value="ECO:0007669"/>
    <property type="project" value="TreeGrafter"/>
</dbReference>
<keyword evidence="7" id="KW-0325">Glycoprotein</keyword>
<keyword evidence="8" id="KW-0407">Ion channel</keyword>